<evidence type="ECO:0000256" key="3">
    <source>
        <dbReference type="ARBA" id="ARBA00022801"/>
    </source>
</evidence>
<name>A0A8S9TLI3_PHYIN</name>
<evidence type="ECO:0000259" key="5">
    <source>
        <dbReference type="PROSITE" id="PS50600"/>
    </source>
</evidence>
<dbReference type="InterPro" id="IPR003653">
    <property type="entry name" value="Peptidase_C48_C"/>
</dbReference>
<dbReference type="AlphaFoldDB" id="A0A8S9TLI3"/>
<dbReference type="PROSITE" id="PS50600">
    <property type="entry name" value="ULP_PROTEASE"/>
    <property type="match status" value="1"/>
</dbReference>
<dbReference type="InterPro" id="IPR038765">
    <property type="entry name" value="Papain-like_cys_pep_sf"/>
</dbReference>
<dbReference type="SUPFAM" id="SSF54001">
    <property type="entry name" value="Cysteine proteinases"/>
    <property type="match status" value="1"/>
</dbReference>
<evidence type="ECO:0000313" key="6">
    <source>
        <dbReference type="EMBL" id="KAF4129330.1"/>
    </source>
</evidence>
<dbReference type="EMBL" id="JAACNO010002976">
    <property type="protein sequence ID" value="KAF4129330.1"/>
    <property type="molecule type" value="Genomic_DNA"/>
</dbReference>
<keyword evidence="3" id="KW-0378">Hydrolase</keyword>
<evidence type="ECO:0000256" key="4">
    <source>
        <dbReference type="SAM" id="MobiDB-lite"/>
    </source>
</evidence>
<comment type="similarity">
    <text evidence="1">Belongs to the peptidase C48 family.</text>
</comment>
<evidence type="ECO:0000313" key="7">
    <source>
        <dbReference type="Proteomes" id="UP000704712"/>
    </source>
</evidence>
<gene>
    <name evidence="6" type="ORF">GN958_ATG21594</name>
</gene>
<reference evidence="6" key="1">
    <citation type="submission" date="2020-03" db="EMBL/GenBank/DDBJ databases">
        <title>Hybrid Assembly of Korean Phytophthora infestans isolates.</title>
        <authorList>
            <person name="Prokchorchik M."/>
            <person name="Lee Y."/>
            <person name="Seo J."/>
            <person name="Cho J.-H."/>
            <person name="Park Y.-E."/>
            <person name="Jang D.-C."/>
            <person name="Im J.-S."/>
            <person name="Choi J.-G."/>
            <person name="Park H.-J."/>
            <person name="Lee G.-B."/>
            <person name="Lee Y.-G."/>
            <person name="Hong S.-Y."/>
            <person name="Cho K."/>
            <person name="Sohn K.H."/>
        </authorList>
    </citation>
    <scope>NUCLEOTIDE SEQUENCE</scope>
    <source>
        <strain evidence="6">KR_2_A2</strain>
    </source>
</reference>
<feature type="region of interest" description="Disordered" evidence="4">
    <location>
        <begin position="1"/>
        <end position="58"/>
    </location>
</feature>
<organism evidence="6 7">
    <name type="scientific">Phytophthora infestans</name>
    <name type="common">Potato late blight agent</name>
    <name type="synonym">Botrytis infestans</name>
    <dbReference type="NCBI Taxonomy" id="4787"/>
    <lineage>
        <taxon>Eukaryota</taxon>
        <taxon>Sar</taxon>
        <taxon>Stramenopiles</taxon>
        <taxon>Oomycota</taxon>
        <taxon>Peronosporomycetes</taxon>
        <taxon>Peronosporales</taxon>
        <taxon>Peronosporaceae</taxon>
        <taxon>Phytophthora</taxon>
    </lineage>
</organism>
<dbReference type="Proteomes" id="UP000704712">
    <property type="component" value="Unassembled WGS sequence"/>
</dbReference>
<accession>A0A8S9TLI3</accession>
<dbReference type="Gene3D" id="3.40.395.10">
    <property type="entry name" value="Adenoviral Proteinase, Chain A"/>
    <property type="match status" value="1"/>
</dbReference>
<sequence length="338" mass="39252">MSRRPTHRRARRLPESSEDSEDTSARSETSGYDSSASERDEDDSGSSEDASSPRILARTTRQTSLPKKVYGLPSWTLNYLRVGEVRETIKWMHNVDLTGWNPDDSWRNGLLLPDELENRLEDIDVFGDYFWVTTLRGHCLVELSCMDLALKSLVKRYGGDHDIFAVPSYLIRYPEFDREEVSQSEVWHQIRAAAEQKKLWSDDACSTVYDDRVKPLWLFAVILYRNEHWCAVAVNFNDLTITVFDPQRTGDKYEALRKYLYADLVPLLPQPPSPKRYRFKQLEWMTQVDSYNCGVFVIMFFEMLLLDVAVVGSESASESTIAMQYFRYRFISHILSSM</sequence>
<feature type="domain" description="Ubiquitin-like protease family profile" evidence="5">
    <location>
        <begin position="110"/>
        <end position="304"/>
    </location>
</feature>
<dbReference type="GO" id="GO:0008234">
    <property type="term" value="F:cysteine-type peptidase activity"/>
    <property type="evidence" value="ECO:0007669"/>
    <property type="project" value="InterPro"/>
</dbReference>
<dbReference type="Pfam" id="PF02902">
    <property type="entry name" value="Peptidase_C48"/>
    <property type="match status" value="1"/>
</dbReference>
<proteinExistence type="inferred from homology"/>
<protein>
    <submittedName>
        <fullName evidence="6">Ulp1 protease family C-terminal catalytic domain-containing protein</fullName>
    </submittedName>
</protein>
<evidence type="ECO:0000256" key="2">
    <source>
        <dbReference type="ARBA" id="ARBA00022670"/>
    </source>
</evidence>
<keyword evidence="2 6" id="KW-0645">Protease</keyword>
<comment type="caution">
    <text evidence="6">The sequence shown here is derived from an EMBL/GenBank/DDBJ whole genome shotgun (WGS) entry which is preliminary data.</text>
</comment>
<evidence type="ECO:0000256" key="1">
    <source>
        <dbReference type="ARBA" id="ARBA00005234"/>
    </source>
</evidence>
<dbReference type="GO" id="GO:0006508">
    <property type="term" value="P:proteolysis"/>
    <property type="evidence" value="ECO:0007669"/>
    <property type="project" value="UniProtKB-KW"/>
</dbReference>
<feature type="compositionally biased region" description="Basic residues" evidence="4">
    <location>
        <begin position="1"/>
        <end position="11"/>
    </location>
</feature>